<organism evidence="2 3">
    <name type="scientific">Candidatus Saccharicenans subterraneus</name>
    <dbReference type="NCBI Taxonomy" id="2508984"/>
    <lineage>
        <taxon>Bacteria</taxon>
        <taxon>Candidatus Aminicenantota</taxon>
        <taxon>Candidatus Aminicenantia</taxon>
        <taxon>Candidatus Aminicenantales</taxon>
        <taxon>Candidatus Saccharicenantaceae</taxon>
        <taxon>Candidatus Saccharicenans</taxon>
    </lineage>
</organism>
<dbReference type="SUPFAM" id="SSF52540">
    <property type="entry name" value="P-loop containing nucleoside triphosphate hydrolases"/>
    <property type="match status" value="1"/>
</dbReference>
<dbReference type="GO" id="GO:0006260">
    <property type="term" value="P:DNA replication"/>
    <property type="evidence" value="ECO:0007669"/>
    <property type="project" value="TreeGrafter"/>
</dbReference>
<dbReference type="InterPro" id="IPR027417">
    <property type="entry name" value="P-loop_NTPase"/>
</dbReference>
<dbReference type="Proteomes" id="UP000257323">
    <property type="component" value="Unassembled WGS sequence"/>
</dbReference>
<dbReference type="InterPro" id="IPR002611">
    <property type="entry name" value="IstB_ATP-bd"/>
</dbReference>
<evidence type="ECO:0000313" key="2">
    <source>
        <dbReference type="EMBL" id="RFT15024.1"/>
    </source>
</evidence>
<dbReference type="CDD" id="cd00009">
    <property type="entry name" value="AAA"/>
    <property type="match status" value="1"/>
</dbReference>
<dbReference type="Gene3D" id="3.40.50.300">
    <property type="entry name" value="P-loop containing nucleotide triphosphate hydrolases"/>
    <property type="match status" value="1"/>
</dbReference>
<dbReference type="GO" id="GO:0005524">
    <property type="term" value="F:ATP binding"/>
    <property type="evidence" value="ECO:0007669"/>
    <property type="project" value="InterPro"/>
</dbReference>
<evidence type="ECO:0000313" key="3">
    <source>
        <dbReference type="Proteomes" id="UP000257323"/>
    </source>
</evidence>
<proteinExistence type="predicted"/>
<sequence>MTEEKVCPVCQGSGWVVKQTEKGPVARRCKCFSEQQAMLLLRQARIPKRYETCTLDNYETHHPTQGDALKISKKFVKNYPAQEVGLLYIGPCGVGKTHLAVAVIRELILKKGAYCIFYDFRELIRDIQNSYTPDSEVSESDILAPVFNCEVLVLDELGAKRPTAWVEETIFYIINYRYNQKRVTIFTSNYLDIEEEPDRRETYYKKGDETLVDRIGVRLRSRLYEMCKVVNIAGEDYRKVARQASYRF</sequence>
<protein>
    <submittedName>
        <fullName evidence="2">DNA replication protein DnaC</fullName>
    </submittedName>
</protein>
<comment type="caution">
    <text evidence="2">The sequence shown here is derived from an EMBL/GenBank/DDBJ whole genome shotgun (WGS) entry which is preliminary data.</text>
</comment>
<dbReference type="AlphaFoldDB" id="A0A3E2BK09"/>
<reference evidence="2 3" key="1">
    <citation type="submission" date="2018-08" db="EMBL/GenBank/DDBJ databases">
        <title>Genome analysis of the thermophilic bacterium of the candidate phylum Aminicenantes from deep subsurface aquifer revealed its physiology and ecological role.</title>
        <authorList>
            <person name="Kadnikov V.V."/>
            <person name="Mardanov A.V."/>
            <person name="Beletsky A.V."/>
            <person name="Karnachuk O.V."/>
            <person name="Ravin N.V."/>
        </authorList>
    </citation>
    <scope>NUCLEOTIDE SEQUENCE [LARGE SCALE GENOMIC DNA]</scope>
    <source>
        <strain evidence="2">BY38</strain>
    </source>
</reference>
<dbReference type="PANTHER" id="PTHR30050:SF4">
    <property type="entry name" value="ATP-BINDING PROTEIN RV3427C IN INSERTION SEQUENCE-RELATED"/>
    <property type="match status" value="1"/>
</dbReference>
<dbReference type="EMBL" id="QUAH01000014">
    <property type="protein sequence ID" value="RFT15024.1"/>
    <property type="molecule type" value="Genomic_DNA"/>
</dbReference>
<dbReference type="Pfam" id="PF01695">
    <property type="entry name" value="IstB_IS21"/>
    <property type="match status" value="1"/>
</dbReference>
<dbReference type="PANTHER" id="PTHR30050">
    <property type="entry name" value="CHROMOSOMAL REPLICATION INITIATOR PROTEIN DNAA"/>
    <property type="match status" value="1"/>
</dbReference>
<accession>A0A3E2BK09</accession>
<feature type="domain" description="IstB-like ATP-binding" evidence="1">
    <location>
        <begin position="40"/>
        <end position="243"/>
    </location>
</feature>
<name>A0A3E2BK09_9BACT</name>
<gene>
    <name evidence="2" type="ORF">OP8BY_1134</name>
</gene>
<evidence type="ECO:0000259" key="1">
    <source>
        <dbReference type="Pfam" id="PF01695"/>
    </source>
</evidence>